<keyword evidence="3" id="KW-1185">Reference proteome</keyword>
<evidence type="ECO:0000259" key="1">
    <source>
        <dbReference type="Pfam" id="PF07045"/>
    </source>
</evidence>
<dbReference type="Pfam" id="PF07045">
    <property type="entry name" value="DUF1330"/>
    <property type="match status" value="1"/>
</dbReference>
<dbReference type="HOGENOM" id="CLU_131535_1_0_6"/>
<dbReference type="PANTHER" id="PTHR40257">
    <property type="match status" value="1"/>
</dbReference>
<name>B1KFX5_SHEWM</name>
<feature type="domain" description="DUF1330" evidence="1">
    <location>
        <begin position="52"/>
        <end position="130"/>
    </location>
</feature>
<dbReference type="PANTHER" id="PTHR40257:SF1">
    <property type="entry name" value="DUF1330 DOMAIN-CONTAINING PROTEIN"/>
    <property type="match status" value="1"/>
</dbReference>
<gene>
    <name evidence="2" type="ordered locus">Swoo_2404</name>
</gene>
<accession>B1KFX5</accession>
<evidence type="ECO:0000313" key="2">
    <source>
        <dbReference type="EMBL" id="ACA86682.1"/>
    </source>
</evidence>
<sequence>MKTVMPSEKSVDELVNSEVDGKPIVMVNLLKYRDEADYSHLDASHRDYGKKLTGEEAYSEYGKAVVKLVWSVGGQILWSGRPRLSLVSPDEESWDSIALVQYPSRKAFIEMVASDEYQAAVHHRTAALEDSRLIETQAVKLPKLILMALRAFVRFKSLFKFNKQEINYRNLKNL</sequence>
<dbReference type="InterPro" id="IPR010753">
    <property type="entry name" value="DUF1330"/>
</dbReference>
<dbReference type="EMBL" id="CP000961">
    <property type="protein sequence ID" value="ACA86682.1"/>
    <property type="molecule type" value="Genomic_DNA"/>
</dbReference>
<dbReference type="KEGG" id="swd:Swoo_2404"/>
<reference evidence="2 3" key="1">
    <citation type="submission" date="2008-02" db="EMBL/GenBank/DDBJ databases">
        <title>Complete sequence of Shewanella woodyi ATCC 51908.</title>
        <authorList>
            <consortium name="US DOE Joint Genome Institute"/>
            <person name="Copeland A."/>
            <person name="Lucas S."/>
            <person name="Lapidus A."/>
            <person name="Glavina del Rio T."/>
            <person name="Dalin E."/>
            <person name="Tice H."/>
            <person name="Bruce D."/>
            <person name="Goodwin L."/>
            <person name="Pitluck S."/>
            <person name="Sims D."/>
            <person name="Brettin T."/>
            <person name="Detter J.C."/>
            <person name="Han C."/>
            <person name="Kuske C.R."/>
            <person name="Schmutz J."/>
            <person name="Larimer F."/>
            <person name="Land M."/>
            <person name="Hauser L."/>
            <person name="Kyrpides N."/>
            <person name="Lykidis A."/>
            <person name="Zhao J.-S."/>
            <person name="Richardson P."/>
        </authorList>
    </citation>
    <scope>NUCLEOTIDE SEQUENCE [LARGE SCALE GENOMIC DNA]</scope>
    <source>
        <strain evidence="3">ATCC 51908 / MS32</strain>
    </source>
</reference>
<dbReference type="SUPFAM" id="SSF54909">
    <property type="entry name" value="Dimeric alpha+beta barrel"/>
    <property type="match status" value="1"/>
</dbReference>
<evidence type="ECO:0000313" key="3">
    <source>
        <dbReference type="Proteomes" id="UP000002168"/>
    </source>
</evidence>
<dbReference type="InterPro" id="IPR011008">
    <property type="entry name" value="Dimeric_a/b-barrel"/>
</dbReference>
<dbReference type="Gene3D" id="3.30.70.100">
    <property type="match status" value="1"/>
</dbReference>
<dbReference type="RefSeq" id="WP_012325024.1">
    <property type="nucleotide sequence ID" value="NC_010506.1"/>
</dbReference>
<dbReference type="Proteomes" id="UP000002168">
    <property type="component" value="Chromosome"/>
</dbReference>
<dbReference type="STRING" id="392500.Swoo_2404"/>
<dbReference type="AlphaFoldDB" id="B1KFX5"/>
<dbReference type="eggNOG" id="COG5470">
    <property type="taxonomic scope" value="Bacteria"/>
</dbReference>
<proteinExistence type="predicted"/>
<organism evidence="2 3">
    <name type="scientific">Shewanella woodyi (strain ATCC 51908 / MS32)</name>
    <dbReference type="NCBI Taxonomy" id="392500"/>
    <lineage>
        <taxon>Bacteria</taxon>
        <taxon>Pseudomonadati</taxon>
        <taxon>Pseudomonadota</taxon>
        <taxon>Gammaproteobacteria</taxon>
        <taxon>Alteromonadales</taxon>
        <taxon>Shewanellaceae</taxon>
        <taxon>Shewanella</taxon>
    </lineage>
</organism>
<protein>
    <recommendedName>
        <fullName evidence="1">DUF1330 domain-containing protein</fullName>
    </recommendedName>
</protein>